<feature type="region of interest" description="Disordered" evidence="1">
    <location>
        <begin position="424"/>
        <end position="444"/>
    </location>
</feature>
<dbReference type="PROSITE" id="PS00018">
    <property type="entry name" value="EF_HAND_1"/>
    <property type="match status" value="1"/>
</dbReference>
<gene>
    <name evidence="5" type="ORF">HNR13_002289</name>
</gene>
<sequence length="736" mass="79217">MTSDTQPFTRAESRGRRSTTTTNRPATPPTVKRLDLQGLRALAVGLVILNHAFEWPAGGFIGVDIFFVISGFLMTSLLYREYERSGTIRFLAFYRRRIRRLIPASATVIAVTIAGAFALFGPGRFLSTVWDGVAALFFVSNWRFAAVSTDYFAQGAQTSPLQHYWSLSLEEQYYLVWPVAVLVLALLAAGRHRPRVLAAALCLVITAGLFVVSLQLTLTDSATAYFITPARLWELSVGSTVALCMPLFDRLPAVWRPFLMLASLAGMVVASVITPSGAGFPAPWALVAVVSAAVFIAFPWQPQRTWLNPLANPVFTHVGDISYSLYLWHFPALILITEAFRGLPGEKTALPAVVSIVVAFGLSEVTYRFVEETVRKSAWLEPKKTRRRPARGSKAKAIALGSLATATSALLLLAFTTDDRTPSLEGAAGKKTPPAGNALESQGDRTSLDALSSAITTALSEKSWPELDPSMDRVVAQYQFEPETHACASPSYPGVERCTWGAADAAHSMAIVGDSMSVAYVAMLRTIAEGSEGRLRFTALGQYSCPFIDLRTNSLNPEFADACPARKELAVESLASVRPDVLFVANGVVPYVDLDSGKEITASEYQQALQRSVERVAGEVGRVVVLAPPPPGDDIRECYSPRTSPAGCVSTVSARWKTFASSGARAVEGVGGVHIDTRPLFCVSNRCPAFADGIPVKFDATHLTEAYSRHIAPAFVALLAEAGVTLDGDGVPAATS</sequence>
<feature type="transmembrane region" description="Helical" evidence="2">
    <location>
        <begin position="100"/>
        <end position="120"/>
    </location>
</feature>
<dbReference type="EMBL" id="JACCFL010000001">
    <property type="protein sequence ID" value="NYJ24002.1"/>
    <property type="molecule type" value="Genomic_DNA"/>
</dbReference>
<feature type="transmembrane region" description="Helical" evidence="2">
    <location>
        <begin position="397"/>
        <end position="415"/>
    </location>
</feature>
<dbReference type="Proteomes" id="UP000578352">
    <property type="component" value="Unassembled WGS sequence"/>
</dbReference>
<feature type="domain" description="SGNH" evidence="4">
    <location>
        <begin position="494"/>
        <end position="716"/>
    </location>
</feature>
<dbReference type="GO" id="GO:0009103">
    <property type="term" value="P:lipopolysaccharide biosynthetic process"/>
    <property type="evidence" value="ECO:0007669"/>
    <property type="project" value="TreeGrafter"/>
</dbReference>
<feature type="transmembrane region" description="Helical" evidence="2">
    <location>
        <begin position="349"/>
        <end position="370"/>
    </location>
</feature>
<feature type="transmembrane region" description="Helical" evidence="2">
    <location>
        <begin position="172"/>
        <end position="189"/>
    </location>
</feature>
<dbReference type="PANTHER" id="PTHR23028:SF53">
    <property type="entry name" value="ACYL_TRANSF_3 DOMAIN-CONTAINING PROTEIN"/>
    <property type="match status" value="1"/>
</dbReference>
<name>A0A853CUC1_9MICO</name>
<evidence type="ECO:0000313" key="5">
    <source>
        <dbReference type="EMBL" id="NYJ24002.1"/>
    </source>
</evidence>
<comment type="caution">
    <text evidence="5">The sequence shown here is derived from an EMBL/GenBank/DDBJ whole genome shotgun (WGS) entry which is preliminary data.</text>
</comment>
<dbReference type="GO" id="GO:0016747">
    <property type="term" value="F:acyltransferase activity, transferring groups other than amino-acyl groups"/>
    <property type="evidence" value="ECO:0007669"/>
    <property type="project" value="InterPro"/>
</dbReference>
<feature type="region of interest" description="Disordered" evidence="1">
    <location>
        <begin position="1"/>
        <end position="29"/>
    </location>
</feature>
<dbReference type="InterPro" id="IPR002656">
    <property type="entry name" value="Acyl_transf_3_dom"/>
</dbReference>
<keyword evidence="2" id="KW-0472">Membrane</keyword>
<dbReference type="InterPro" id="IPR043968">
    <property type="entry name" value="SGNH"/>
</dbReference>
<dbReference type="AlphaFoldDB" id="A0A853CUC1"/>
<evidence type="ECO:0000256" key="1">
    <source>
        <dbReference type="SAM" id="MobiDB-lite"/>
    </source>
</evidence>
<feature type="domain" description="Acyltransferase 3" evidence="3">
    <location>
        <begin position="35"/>
        <end position="363"/>
    </location>
</feature>
<dbReference type="PANTHER" id="PTHR23028">
    <property type="entry name" value="ACETYLTRANSFERASE"/>
    <property type="match status" value="1"/>
</dbReference>
<protein>
    <submittedName>
        <fullName evidence="5">Peptidoglycan/LPS O-acetylase OafA/YrhL</fullName>
    </submittedName>
</protein>
<dbReference type="Pfam" id="PF19040">
    <property type="entry name" value="SGNH"/>
    <property type="match status" value="1"/>
</dbReference>
<evidence type="ECO:0000313" key="6">
    <source>
        <dbReference type="Proteomes" id="UP000578352"/>
    </source>
</evidence>
<feature type="transmembrane region" description="Helical" evidence="2">
    <location>
        <begin position="280"/>
        <end position="300"/>
    </location>
</feature>
<proteinExistence type="predicted"/>
<feature type="transmembrane region" description="Helical" evidence="2">
    <location>
        <begin position="196"/>
        <end position="218"/>
    </location>
</feature>
<dbReference type="InterPro" id="IPR018247">
    <property type="entry name" value="EF_Hand_1_Ca_BS"/>
</dbReference>
<evidence type="ECO:0000259" key="3">
    <source>
        <dbReference type="Pfam" id="PF01757"/>
    </source>
</evidence>
<accession>A0A853CUC1</accession>
<evidence type="ECO:0000259" key="4">
    <source>
        <dbReference type="Pfam" id="PF19040"/>
    </source>
</evidence>
<evidence type="ECO:0000256" key="2">
    <source>
        <dbReference type="SAM" id="Phobius"/>
    </source>
</evidence>
<keyword evidence="2" id="KW-0812">Transmembrane</keyword>
<dbReference type="Pfam" id="PF01757">
    <property type="entry name" value="Acyl_transf_3"/>
    <property type="match status" value="1"/>
</dbReference>
<reference evidence="5 6" key="1">
    <citation type="submission" date="2020-07" db="EMBL/GenBank/DDBJ databases">
        <title>Sequencing the genomes of 1000 actinobacteria strains.</title>
        <authorList>
            <person name="Klenk H.-P."/>
        </authorList>
    </citation>
    <scope>NUCLEOTIDE SEQUENCE [LARGE SCALE GENOMIC DNA]</scope>
    <source>
        <strain evidence="5 6">DSM 15165</strain>
    </source>
</reference>
<keyword evidence="2" id="KW-1133">Transmembrane helix</keyword>
<organism evidence="5 6">
    <name type="scientific">Leifsonia shinshuensis</name>
    <dbReference type="NCBI Taxonomy" id="150026"/>
    <lineage>
        <taxon>Bacteria</taxon>
        <taxon>Bacillati</taxon>
        <taxon>Actinomycetota</taxon>
        <taxon>Actinomycetes</taxon>
        <taxon>Micrococcales</taxon>
        <taxon>Microbacteriaceae</taxon>
        <taxon>Leifsonia</taxon>
    </lineage>
</organism>
<dbReference type="GO" id="GO:0016020">
    <property type="term" value="C:membrane"/>
    <property type="evidence" value="ECO:0007669"/>
    <property type="project" value="TreeGrafter"/>
</dbReference>
<dbReference type="RefSeq" id="WP_179605864.1">
    <property type="nucleotide sequence ID" value="NZ_BAABEH010000001.1"/>
</dbReference>
<feature type="transmembrane region" description="Helical" evidence="2">
    <location>
        <begin position="255"/>
        <end position="274"/>
    </location>
</feature>
<feature type="transmembrane region" description="Helical" evidence="2">
    <location>
        <begin position="59"/>
        <end position="79"/>
    </location>
</feature>
<dbReference type="InterPro" id="IPR050879">
    <property type="entry name" value="Acyltransferase_3"/>
</dbReference>